<evidence type="ECO:0000256" key="1">
    <source>
        <dbReference type="SAM" id="Phobius"/>
    </source>
</evidence>
<evidence type="ECO:0000313" key="3">
    <source>
        <dbReference type="Proteomes" id="UP000076998"/>
    </source>
</evidence>
<dbReference type="AlphaFoldDB" id="A0A177KE61"/>
<organism evidence="2 3">
    <name type="scientific">Microbacterium oleivorans</name>
    <dbReference type="NCBI Taxonomy" id="273677"/>
    <lineage>
        <taxon>Bacteria</taxon>
        <taxon>Bacillati</taxon>
        <taxon>Actinomycetota</taxon>
        <taxon>Actinomycetes</taxon>
        <taxon>Micrococcales</taxon>
        <taxon>Microbacteriaceae</taxon>
        <taxon>Microbacterium</taxon>
    </lineage>
</organism>
<accession>A0A177KE61</accession>
<proteinExistence type="predicted"/>
<feature type="transmembrane region" description="Helical" evidence="1">
    <location>
        <begin position="33"/>
        <end position="62"/>
    </location>
</feature>
<comment type="caution">
    <text evidence="2">The sequence shown here is derived from an EMBL/GenBank/DDBJ whole genome shotgun (WGS) entry which is preliminary data.</text>
</comment>
<keyword evidence="1" id="KW-0472">Membrane</keyword>
<evidence type="ECO:0000313" key="2">
    <source>
        <dbReference type="EMBL" id="OAH51699.1"/>
    </source>
</evidence>
<dbReference type="Proteomes" id="UP000076998">
    <property type="component" value="Unassembled WGS sequence"/>
</dbReference>
<keyword evidence="1" id="KW-0812">Transmembrane</keyword>
<sequence length="77" mass="8200">MFFDLVFVVAVSISAVELHHALAEDHVLDGVLSYAAVFFSIIPVPIALTAVILAVVVAVLVWRSPVASSREVSEPVV</sequence>
<gene>
    <name evidence="2" type="ORF">AYL44_05560</name>
</gene>
<protein>
    <submittedName>
        <fullName evidence="2">Uncharacterized protein</fullName>
    </submittedName>
</protein>
<name>A0A177KE61_9MICO</name>
<keyword evidence="1" id="KW-1133">Transmembrane helix</keyword>
<dbReference type="EMBL" id="LSTV01000001">
    <property type="protein sequence ID" value="OAH51699.1"/>
    <property type="molecule type" value="Genomic_DNA"/>
</dbReference>
<reference evidence="2 3" key="1">
    <citation type="submission" date="2016-02" db="EMBL/GenBank/DDBJ databases">
        <authorList>
            <person name="Wen L."/>
            <person name="He K."/>
            <person name="Yang H."/>
        </authorList>
    </citation>
    <scope>NUCLEOTIDE SEQUENCE [LARGE SCALE GENOMIC DNA]</scope>
    <source>
        <strain evidence="2 3">CD11_3</strain>
    </source>
</reference>